<dbReference type="InterPro" id="IPR002883">
    <property type="entry name" value="CBM10/Dockerin_dom"/>
</dbReference>
<evidence type="ECO:0000256" key="2">
    <source>
        <dbReference type="ARBA" id="ARBA00022737"/>
    </source>
</evidence>
<comment type="caution">
    <text evidence="5">The sequence shown here is derived from an EMBL/GenBank/DDBJ whole genome shotgun (WGS) entry which is preliminary data.</text>
</comment>
<evidence type="ECO:0000313" key="6">
    <source>
        <dbReference type="Proteomes" id="UP000193920"/>
    </source>
</evidence>
<organism evidence="5 6">
    <name type="scientific">Neocallimastix californiae</name>
    <dbReference type="NCBI Taxonomy" id="1754190"/>
    <lineage>
        <taxon>Eukaryota</taxon>
        <taxon>Fungi</taxon>
        <taxon>Fungi incertae sedis</taxon>
        <taxon>Chytridiomycota</taxon>
        <taxon>Chytridiomycota incertae sedis</taxon>
        <taxon>Neocallimastigomycetes</taxon>
        <taxon>Neocallimastigales</taxon>
        <taxon>Neocallimastigaceae</taxon>
        <taxon>Neocallimastix</taxon>
    </lineage>
</organism>
<evidence type="ECO:0000256" key="3">
    <source>
        <dbReference type="ARBA" id="ARBA00022801"/>
    </source>
</evidence>
<sequence length="93" mass="11034">VYYSDINGDWGFENNNWCGCGDSDLNLEYQKDINIESFELTCDLNSVPYEEGDYECCNNCDVFYVDNIRWGIKENKWCIISDFCDQKFYDIQD</sequence>
<dbReference type="InterPro" id="IPR009034">
    <property type="entry name" value="Dockerin_dom_fun_sf"/>
</dbReference>
<feature type="non-terminal residue" evidence="5">
    <location>
        <position position="1"/>
    </location>
</feature>
<dbReference type="GO" id="GO:0016787">
    <property type="term" value="F:hydrolase activity"/>
    <property type="evidence" value="ECO:0007669"/>
    <property type="project" value="UniProtKB-KW"/>
</dbReference>
<accession>A0A1Y2EP57</accession>
<evidence type="ECO:0000256" key="1">
    <source>
        <dbReference type="ARBA" id="ARBA00022729"/>
    </source>
</evidence>
<proteinExistence type="predicted"/>
<evidence type="ECO:0000259" key="4">
    <source>
        <dbReference type="PROSITE" id="PS51763"/>
    </source>
</evidence>
<name>A0A1Y2EP57_9FUNG</name>
<feature type="domain" description="CBM10" evidence="4">
    <location>
        <begin position="41"/>
        <end position="81"/>
    </location>
</feature>
<keyword evidence="6" id="KW-1185">Reference proteome</keyword>
<dbReference type="Proteomes" id="UP000193920">
    <property type="component" value="Unassembled WGS sequence"/>
</dbReference>
<dbReference type="PROSITE" id="PS51763">
    <property type="entry name" value="CBM10"/>
    <property type="match status" value="2"/>
</dbReference>
<feature type="domain" description="CBM10" evidence="4">
    <location>
        <begin position="1"/>
        <end position="21"/>
    </location>
</feature>
<evidence type="ECO:0000313" key="5">
    <source>
        <dbReference type="EMBL" id="ORY73373.1"/>
    </source>
</evidence>
<dbReference type="Gene3D" id="3.90.1220.10">
    <property type="entry name" value="Cellulose docking domain, dockering"/>
    <property type="match status" value="2"/>
</dbReference>
<gene>
    <name evidence="5" type="ORF">LY90DRAFT_403208</name>
</gene>
<keyword evidence="1" id="KW-0732">Signal</keyword>
<dbReference type="SUPFAM" id="SSF64571">
    <property type="entry name" value="Cellulose docking domain, dockering"/>
    <property type="match status" value="2"/>
</dbReference>
<dbReference type="Pfam" id="PF02013">
    <property type="entry name" value="CBM_10"/>
    <property type="match status" value="2"/>
</dbReference>
<dbReference type="AlphaFoldDB" id="A0A1Y2EP57"/>
<keyword evidence="3" id="KW-0378">Hydrolase</keyword>
<reference evidence="5 6" key="1">
    <citation type="submission" date="2016-08" db="EMBL/GenBank/DDBJ databases">
        <title>A Parts List for Fungal Cellulosomes Revealed by Comparative Genomics.</title>
        <authorList>
            <consortium name="DOE Joint Genome Institute"/>
            <person name="Haitjema C.H."/>
            <person name="Gilmore S.P."/>
            <person name="Henske J.K."/>
            <person name="Solomon K.V."/>
            <person name="De Groot R."/>
            <person name="Kuo A."/>
            <person name="Mondo S.J."/>
            <person name="Salamov A.A."/>
            <person name="Labutti K."/>
            <person name="Zhao Z."/>
            <person name="Chiniquy J."/>
            <person name="Barry K."/>
            <person name="Brewer H.M."/>
            <person name="Purvine S.O."/>
            <person name="Wright A.T."/>
            <person name="Boxma B."/>
            <person name="Van Alen T."/>
            <person name="Hackstein J.H."/>
            <person name="Baker S.E."/>
            <person name="Grigoriev I.V."/>
            <person name="O'Malley M.A."/>
        </authorList>
    </citation>
    <scope>NUCLEOTIDE SEQUENCE [LARGE SCALE GENOMIC DNA]</scope>
    <source>
        <strain evidence="5 6">G1</strain>
    </source>
</reference>
<dbReference type="EMBL" id="MCOG01000034">
    <property type="protein sequence ID" value="ORY73373.1"/>
    <property type="molecule type" value="Genomic_DNA"/>
</dbReference>
<protein>
    <recommendedName>
        <fullName evidence="4">CBM10 domain-containing protein</fullName>
    </recommendedName>
</protein>
<keyword evidence="2" id="KW-0677">Repeat</keyword>